<reference evidence="4" key="1">
    <citation type="journal article" date="2019" name="Int. J. Syst. Evol. Microbiol.">
        <title>The Global Catalogue of Microorganisms (GCM) 10K type strain sequencing project: providing services to taxonomists for standard genome sequencing and annotation.</title>
        <authorList>
            <consortium name="The Broad Institute Genomics Platform"/>
            <consortium name="The Broad Institute Genome Sequencing Center for Infectious Disease"/>
            <person name="Wu L."/>
            <person name="Ma J."/>
        </authorList>
    </citation>
    <scope>NUCLEOTIDE SEQUENCE [LARGE SCALE GENOMIC DNA]</scope>
    <source>
        <strain evidence="4">CCUG 59685</strain>
    </source>
</reference>
<gene>
    <name evidence="3" type="ORF">ACFQ1T_04945</name>
</gene>
<dbReference type="Gene3D" id="3.40.50.300">
    <property type="entry name" value="P-loop containing nucleotide triphosphate hydrolases"/>
    <property type="match status" value="1"/>
</dbReference>
<dbReference type="Proteomes" id="UP001597106">
    <property type="component" value="Unassembled WGS sequence"/>
</dbReference>
<dbReference type="Pfam" id="PF13401">
    <property type="entry name" value="AAA_22"/>
    <property type="match status" value="1"/>
</dbReference>
<evidence type="ECO:0000313" key="4">
    <source>
        <dbReference type="Proteomes" id="UP001597106"/>
    </source>
</evidence>
<keyword evidence="3" id="KW-0547">Nucleotide-binding</keyword>
<keyword evidence="4" id="KW-1185">Reference proteome</keyword>
<dbReference type="InterPro" id="IPR027417">
    <property type="entry name" value="P-loop_NTPase"/>
</dbReference>
<evidence type="ECO:0000259" key="2">
    <source>
        <dbReference type="Pfam" id="PF13401"/>
    </source>
</evidence>
<protein>
    <submittedName>
        <fullName evidence="3">ATP-binding protein</fullName>
    </submittedName>
</protein>
<keyword evidence="3" id="KW-0067">ATP-binding</keyword>
<accession>A0ABW3GHK9</accession>
<feature type="compositionally biased region" description="Basic and acidic residues" evidence="1">
    <location>
        <begin position="433"/>
        <end position="442"/>
    </location>
</feature>
<evidence type="ECO:0000313" key="3">
    <source>
        <dbReference type="EMBL" id="MFD0929123.1"/>
    </source>
</evidence>
<dbReference type="InterPro" id="IPR049945">
    <property type="entry name" value="AAA_22"/>
</dbReference>
<dbReference type="SUPFAM" id="SSF52540">
    <property type="entry name" value="P-loop containing nucleoside triphosphate hydrolases"/>
    <property type="match status" value="1"/>
</dbReference>
<comment type="caution">
    <text evidence="3">The sequence shown here is derived from an EMBL/GenBank/DDBJ whole genome shotgun (WGS) entry which is preliminary data.</text>
</comment>
<evidence type="ECO:0000256" key="1">
    <source>
        <dbReference type="SAM" id="MobiDB-lite"/>
    </source>
</evidence>
<dbReference type="GO" id="GO:0005524">
    <property type="term" value="F:ATP binding"/>
    <property type="evidence" value="ECO:0007669"/>
    <property type="project" value="UniProtKB-KW"/>
</dbReference>
<feature type="region of interest" description="Disordered" evidence="1">
    <location>
        <begin position="416"/>
        <end position="463"/>
    </location>
</feature>
<feature type="domain" description="ORC1/DEAH AAA+ ATPase" evidence="2">
    <location>
        <begin position="116"/>
        <end position="258"/>
    </location>
</feature>
<proteinExistence type="predicted"/>
<organism evidence="3 4">
    <name type="scientific">Methylophilus glucosoxydans</name>
    <dbReference type="NCBI Taxonomy" id="752553"/>
    <lineage>
        <taxon>Bacteria</taxon>
        <taxon>Pseudomonadati</taxon>
        <taxon>Pseudomonadota</taxon>
        <taxon>Betaproteobacteria</taxon>
        <taxon>Nitrosomonadales</taxon>
        <taxon>Methylophilaceae</taxon>
        <taxon>Methylophilus</taxon>
    </lineage>
</organism>
<name>A0ABW3GHK9_9PROT</name>
<dbReference type="RefSeq" id="WP_379074502.1">
    <property type="nucleotide sequence ID" value="NZ_JBHTJW010000002.1"/>
</dbReference>
<sequence>MFGEPNPLLDLVPMFNDPKDLHAALTHNPLKDVDVSKLNFMQKKILLATPQVMLKPTTQTLMAALTWYSMMVGSLSNRNPLRAENRRLYWEALNADPNRDKPFEKPLLTGISANVFKGPAGTGKTVTYQHFSNCFQQVIEHGRNDAAGWVSIKQLVYFHVDMSHDGSRKGFLTAILMKLDSLLGTDYGTTLPRAHKTVETLAVATIQRLLAHFTGIIFIDEIQLRNLVKNSSADLMQTFLLSLINSGIPIVLTGNERAMDWVSYSQDITRLLITNPIHAHPIGALDEPGWEADWNAMCDRGVMRFYLLDEPVANPAACSEMLYRCSGGVARLAHSLWTQAQSHCLITAKPMVAPEDIEAVFNSIHYDSIRNFVNGFHFKNADLLTLYPDVDSNFYRRHWQPSLMPSDSHIDTITAVEPPTTKKKPPRTLSEQSKFKSQETRKKTTQAHAAHLKRTLSPDDMRREGHVQNNLNQLMKLKDAAES</sequence>
<dbReference type="EMBL" id="JBHTJW010000002">
    <property type="protein sequence ID" value="MFD0929123.1"/>
    <property type="molecule type" value="Genomic_DNA"/>
</dbReference>